<dbReference type="InterPro" id="IPR016639">
    <property type="entry name" value="GST_Omega/GSH"/>
</dbReference>
<dbReference type="SUPFAM" id="SSF47616">
    <property type="entry name" value="GST C-terminal domain-like"/>
    <property type="match status" value="1"/>
</dbReference>
<sequence>MSMATCASPVDVGEHGTYAVHRDPGDTRPVYRFTDRITADGASGYPAVGGRYHVYAGWFCPWSQRVTLELALNGLAEVVSVSFVDDERDGRGWAFRETHGPDPVNGFALLREAYDRTEPGFDGLVSVPTLWDRVTGRVVSNDFRLLGIDLATQFGATAGTYPEHLRDEIEALDAQLGPDVNQGISVAGGDGPGAPQARERLLARFAELEERLSGSRFLLGDQLTEADVRLWVSVVRYDAEHNVGGRIGPALPHWPALWRWGRELYALPAFRSTTRFASFTGPGAVQLEWEGER</sequence>
<dbReference type="PROSITE" id="PS50405">
    <property type="entry name" value="GST_CTER"/>
    <property type="match status" value="1"/>
</dbReference>
<dbReference type="InterPro" id="IPR036282">
    <property type="entry name" value="Glutathione-S-Trfase_C_sf"/>
</dbReference>
<dbReference type="RefSeq" id="WP_231116191.1">
    <property type="nucleotide sequence ID" value="NZ_SGXD01000002.1"/>
</dbReference>
<dbReference type="Proteomes" id="UP000293638">
    <property type="component" value="Unassembled WGS sequence"/>
</dbReference>
<proteinExistence type="predicted"/>
<evidence type="ECO:0000259" key="1">
    <source>
        <dbReference type="PROSITE" id="PS50405"/>
    </source>
</evidence>
<keyword evidence="2" id="KW-0808">Transferase</keyword>
<dbReference type="SUPFAM" id="SSF52833">
    <property type="entry name" value="Thioredoxin-like"/>
    <property type="match status" value="1"/>
</dbReference>
<dbReference type="GO" id="GO:0005737">
    <property type="term" value="C:cytoplasm"/>
    <property type="evidence" value="ECO:0007669"/>
    <property type="project" value="TreeGrafter"/>
</dbReference>
<name>A0A4Q7NS57_9ACTN</name>
<dbReference type="Pfam" id="PF13410">
    <property type="entry name" value="GST_C_2"/>
    <property type="match status" value="1"/>
</dbReference>
<organism evidence="2 3">
    <name type="scientific">Motilibacter rhizosphaerae</name>
    <dbReference type="NCBI Taxonomy" id="598652"/>
    <lineage>
        <taxon>Bacteria</taxon>
        <taxon>Bacillati</taxon>
        <taxon>Actinomycetota</taxon>
        <taxon>Actinomycetes</taxon>
        <taxon>Motilibacterales</taxon>
        <taxon>Motilibacteraceae</taxon>
        <taxon>Motilibacter</taxon>
    </lineage>
</organism>
<dbReference type="AlphaFoldDB" id="A0A4Q7NS57"/>
<dbReference type="GO" id="GO:0004364">
    <property type="term" value="F:glutathione transferase activity"/>
    <property type="evidence" value="ECO:0007669"/>
    <property type="project" value="InterPro"/>
</dbReference>
<evidence type="ECO:0000313" key="2">
    <source>
        <dbReference type="EMBL" id="RZS89921.1"/>
    </source>
</evidence>
<feature type="domain" description="GST C-terminal" evidence="1">
    <location>
        <begin position="159"/>
        <end position="284"/>
    </location>
</feature>
<evidence type="ECO:0000313" key="3">
    <source>
        <dbReference type="Proteomes" id="UP000293638"/>
    </source>
</evidence>
<dbReference type="Gene3D" id="3.40.30.10">
    <property type="entry name" value="Glutaredoxin"/>
    <property type="match status" value="1"/>
</dbReference>
<gene>
    <name evidence="2" type="ORF">EV189_1701</name>
</gene>
<dbReference type="EMBL" id="SGXD01000002">
    <property type="protein sequence ID" value="RZS89921.1"/>
    <property type="molecule type" value="Genomic_DNA"/>
</dbReference>
<dbReference type="PANTHER" id="PTHR32419:SF6">
    <property type="entry name" value="GLUTATHIONE S-TRANSFERASE OMEGA-LIKE 1-RELATED"/>
    <property type="match status" value="1"/>
</dbReference>
<comment type="caution">
    <text evidence="2">The sequence shown here is derived from an EMBL/GenBank/DDBJ whole genome shotgun (WGS) entry which is preliminary data.</text>
</comment>
<protein>
    <submittedName>
        <fullName evidence="2">Putative glutathione S-transferase</fullName>
    </submittedName>
</protein>
<reference evidence="2 3" key="1">
    <citation type="submission" date="2019-02" db="EMBL/GenBank/DDBJ databases">
        <title>Genomic Encyclopedia of Type Strains, Phase IV (KMG-IV): sequencing the most valuable type-strain genomes for metagenomic binning, comparative biology and taxonomic classification.</title>
        <authorList>
            <person name="Goeker M."/>
        </authorList>
    </citation>
    <scope>NUCLEOTIDE SEQUENCE [LARGE SCALE GENOMIC DNA]</scope>
    <source>
        <strain evidence="2 3">DSM 45622</strain>
    </source>
</reference>
<accession>A0A4Q7NS57</accession>
<keyword evidence="3" id="KW-1185">Reference proteome</keyword>
<dbReference type="InterPro" id="IPR036249">
    <property type="entry name" value="Thioredoxin-like_sf"/>
</dbReference>
<dbReference type="InterPro" id="IPR010987">
    <property type="entry name" value="Glutathione-S-Trfase_C-like"/>
</dbReference>
<dbReference type="PANTHER" id="PTHR32419">
    <property type="entry name" value="GLUTATHIONYL-HYDROQUINONE REDUCTASE"/>
    <property type="match status" value="1"/>
</dbReference>
<dbReference type="Gene3D" id="1.20.1050.10">
    <property type="match status" value="1"/>
</dbReference>